<dbReference type="Proteomes" id="UP001187415">
    <property type="component" value="Unassembled WGS sequence"/>
</dbReference>
<evidence type="ECO:0000313" key="3">
    <source>
        <dbReference type="Proteomes" id="UP001187415"/>
    </source>
</evidence>
<protein>
    <submittedName>
        <fullName evidence="2">Uncharacterized protein</fullName>
    </submittedName>
</protein>
<name>A0AA88S2Q5_CHASR</name>
<sequence>MIRSRCKAFRIGCDDSRVVRLDCCTYGTNYRKRTRLMTNSPFKGTLCERKCPGFKDGNHVEAAHRGPYFTEELPTLTPSDPQAVEESLQYFK</sequence>
<gene>
    <name evidence="2" type="ORF">Q5P01_020018</name>
</gene>
<evidence type="ECO:0000256" key="1">
    <source>
        <dbReference type="SAM" id="MobiDB-lite"/>
    </source>
</evidence>
<proteinExistence type="predicted"/>
<dbReference type="EMBL" id="JAUPFM010000016">
    <property type="protein sequence ID" value="KAK2825804.1"/>
    <property type="molecule type" value="Genomic_DNA"/>
</dbReference>
<organism evidence="2 3">
    <name type="scientific">Channa striata</name>
    <name type="common">Snakehead murrel</name>
    <name type="synonym">Ophicephalus striatus</name>
    <dbReference type="NCBI Taxonomy" id="64152"/>
    <lineage>
        <taxon>Eukaryota</taxon>
        <taxon>Metazoa</taxon>
        <taxon>Chordata</taxon>
        <taxon>Craniata</taxon>
        <taxon>Vertebrata</taxon>
        <taxon>Euteleostomi</taxon>
        <taxon>Actinopterygii</taxon>
        <taxon>Neopterygii</taxon>
        <taxon>Teleostei</taxon>
        <taxon>Neoteleostei</taxon>
        <taxon>Acanthomorphata</taxon>
        <taxon>Anabantaria</taxon>
        <taxon>Anabantiformes</taxon>
        <taxon>Channoidei</taxon>
        <taxon>Channidae</taxon>
        <taxon>Channa</taxon>
    </lineage>
</organism>
<keyword evidence="3" id="KW-1185">Reference proteome</keyword>
<feature type="region of interest" description="Disordered" evidence="1">
    <location>
        <begin position="71"/>
        <end position="92"/>
    </location>
</feature>
<comment type="caution">
    <text evidence="2">The sequence shown here is derived from an EMBL/GenBank/DDBJ whole genome shotgun (WGS) entry which is preliminary data.</text>
</comment>
<evidence type="ECO:0000313" key="2">
    <source>
        <dbReference type="EMBL" id="KAK2825804.1"/>
    </source>
</evidence>
<dbReference type="AlphaFoldDB" id="A0AA88S2Q5"/>
<accession>A0AA88S2Q5</accession>
<reference evidence="2" key="1">
    <citation type="submission" date="2023-07" db="EMBL/GenBank/DDBJ databases">
        <title>Chromosome-level Genome Assembly of Striped Snakehead (Channa striata).</title>
        <authorList>
            <person name="Liu H."/>
        </authorList>
    </citation>
    <scope>NUCLEOTIDE SEQUENCE</scope>
    <source>
        <strain evidence="2">Gz</strain>
        <tissue evidence="2">Muscle</tissue>
    </source>
</reference>